<evidence type="ECO:0000256" key="1">
    <source>
        <dbReference type="ARBA" id="ARBA00004651"/>
    </source>
</evidence>
<proteinExistence type="inferred from homology"/>
<dbReference type="NCBIfam" id="TIGR00688">
    <property type="entry name" value="rarD"/>
    <property type="match status" value="1"/>
</dbReference>
<evidence type="ECO:0000256" key="4">
    <source>
        <dbReference type="ARBA" id="ARBA00022475"/>
    </source>
</evidence>
<evidence type="ECO:0000313" key="9">
    <source>
        <dbReference type="EMBL" id="UOE18405.1"/>
    </source>
</evidence>
<dbReference type="PANTHER" id="PTHR22911:SF137">
    <property type="entry name" value="SOLUTE CARRIER FAMILY 35 MEMBER G2-RELATED"/>
    <property type="match status" value="1"/>
</dbReference>
<feature type="domain" description="EamA" evidence="8">
    <location>
        <begin position="6"/>
        <end position="142"/>
    </location>
</feature>
<evidence type="ECO:0000313" key="10">
    <source>
        <dbReference type="Proteomes" id="UP000265719"/>
    </source>
</evidence>
<dbReference type="InterPro" id="IPR004626">
    <property type="entry name" value="RarD"/>
</dbReference>
<evidence type="ECO:0000256" key="3">
    <source>
        <dbReference type="ARBA" id="ARBA00022448"/>
    </source>
</evidence>
<keyword evidence="6" id="KW-1133">Transmembrane helix</keyword>
<keyword evidence="5" id="KW-0812">Transmembrane</keyword>
<evidence type="ECO:0000256" key="6">
    <source>
        <dbReference type="ARBA" id="ARBA00022989"/>
    </source>
</evidence>
<keyword evidence="4" id="KW-1003">Cell membrane</keyword>
<keyword evidence="3" id="KW-0813">Transport</keyword>
<organism evidence="9 10">
    <name type="scientific">Thermobifida halotolerans</name>
    <dbReference type="NCBI Taxonomy" id="483545"/>
    <lineage>
        <taxon>Bacteria</taxon>
        <taxon>Bacillati</taxon>
        <taxon>Actinomycetota</taxon>
        <taxon>Actinomycetes</taxon>
        <taxon>Streptosporangiales</taxon>
        <taxon>Nocardiopsidaceae</taxon>
        <taxon>Thermobifida</taxon>
    </lineage>
</organism>
<dbReference type="InterPro" id="IPR037185">
    <property type="entry name" value="EmrE-like"/>
</dbReference>
<dbReference type="KEGG" id="thao:NI17_016450"/>
<keyword evidence="7" id="KW-0472">Membrane</keyword>
<comment type="subcellular location">
    <subcellularLocation>
        <location evidence="1">Cell membrane</location>
        <topology evidence="1">Multi-pass membrane protein</topology>
    </subcellularLocation>
</comment>
<name>A0A399G127_9ACTN</name>
<sequence length="309" mass="33455">MPDSNKGVLYGASAYFLWGFLPLYWPLITPPATPTEALFHRMIWSLVVVVGVLLVRRDWRWLDGLLRSPRQLLLLTAATLLITLNWGCFIIAVTSGHTLQSSLAYFMNPLVSVALGMLVLRERLSRAQWVAVALGVVAVAVLALDYDTPPWLAIAMALAFAGYGLLKKSVRLDGVQSLAAETAIMFLPGTAVVVYLESTGSGTFLSVSPTHSLLLVGTGVLTAVPLMLFGAAAQRLPLSMVGLLQFIAPVMHFLIAWLVFGEELSAVRWFGFVVVWAALAVFVVDMLGRTRRASRPPRAAAPEPTAEPG</sequence>
<feature type="domain" description="EamA" evidence="8">
    <location>
        <begin position="152"/>
        <end position="282"/>
    </location>
</feature>
<evidence type="ECO:0000256" key="2">
    <source>
        <dbReference type="ARBA" id="ARBA00007362"/>
    </source>
</evidence>
<dbReference type="EMBL" id="CP063196">
    <property type="protein sequence ID" value="UOE18405.1"/>
    <property type="molecule type" value="Genomic_DNA"/>
</dbReference>
<keyword evidence="10" id="KW-1185">Reference proteome</keyword>
<dbReference type="GO" id="GO:0005886">
    <property type="term" value="C:plasma membrane"/>
    <property type="evidence" value="ECO:0007669"/>
    <property type="project" value="UniProtKB-SubCell"/>
</dbReference>
<dbReference type="SUPFAM" id="SSF103481">
    <property type="entry name" value="Multidrug resistance efflux transporter EmrE"/>
    <property type="match status" value="2"/>
</dbReference>
<dbReference type="Pfam" id="PF00892">
    <property type="entry name" value="EamA"/>
    <property type="match status" value="2"/>
</dbReference>
<comment type="similarity">
    <text evidence="2">Belongs to the EamA transporter family.</text>
</comment>
<dbReference type="Proteomes" id="UP000265719">
    <property type="component" value="Chromosome"/>
</dbReference>
<evidence type="ECO:0000259" key="8">
    <source>
        <dbReference type="Pfam" id="PF00892"/>
    </source>
</evidence>
<evidence type="ECO:0000256" key="5">
    <source>
        <dbReference type="ARBA" id="ARBA00022692"/>
    </source>
</evidence>
<reference evidence="9" key="1">
    <citation type="submission" date="2020-10" db="EMBL/GenBank/DDBJ databases">
        <title>De novo genome project of the cellulose decomposer Thermobifida halotolerans type strain.</title>
        <authorList>
            <person name="Nagy I."/>
            <person name="Horvath B."/>
            <person name="Kukolya J."/>
            <person name="Nagy I."/>
            <person name="Orsini M."/>
        </authorList>
    </citation>
    <scope>NUCLEOTIDE SEQUENCE</scope>
    <source>
        <strain evidence="9">DSM 44931</strain>
    </source>
</reference>
<gene>
    <name evidence="9" type="primary">rarD</name>
    <name evidence="9" type="ORF">NI17_016450</name>
</gene>
<dbReference type="InterPro" id="IPR000620">
    <property type="entry name" value="EamA_dom"/>
</dbReference>
<accession>A0A399G127</accession>
<evidence type="ECO:0000256" key="7">
    <source>
        <dbReference type="ARBA" id="ARBA00023136"/>
    </source>
</evidence>
<dbReference type="AlphaFoldDB" id="A0A399G127"/>
<dbReference type="RefSeq" id="WP_119267928.1">
    <property type="nucleotide sequence ID" value="NZ_JBGBYW010000002.1"/>
</dbReference>
<dbReference type="PANTHER" id="PTHR22911">
    <property type="entry name" value="ACYL-MALONYL CONDENSING ENZYME-RELATED"/>
    <property type="match status" value="1"/>
</dbReference>
<protein>
    <submittedName>
        <fullName evidence="9">EamA family transporter RarD</fullName>
    </submittedName>
</protein>